<dbReference type="Proteomes" id="UP000603665">
    <property type="component" value="Unassembled WGS sequence"/>
</dbReference>
<organism evidence="1 2">
    <name type="scientific">Gluconobacter oxydans</name>
    <name type="common">Gluconobacter suboxydans</name>
    <dbReference type="NCBI Taxonomy" id="442"/>
    <lineage>
        <taxon>Bacteria</taxon>
        <taxon>Pseudomonadati</taxon>
        <taxon>Pseudomonadota</taxon>
        <taxon>Alphaproteobacteria</taxon>
        <taxon>Acetobacterales</taxon>
        <taxon>Acetobacteraceae</taxon>
        <taxon>Gluconobacter</taxon>
    </lineage>
</organism>
<dbReference type="SUPFAM" id="SSF53756">
    <property type="entry name" value="UDP-Glycosyltransferase/glycogen phosphorylase"/>
    <property type="match status" value="1"/>
</dbReference>
<dbReference type="AlphaFoldDB" id="A0AB35ATF7"/>
<dbReference type="PANTHER" id="PTHR12526">
    <property type="entry name" value="GLYCOSYLTRANSFERASE"/>
    <property type="match status" value="1"/>
</dbReference>
<accession>A0AB35ATF7</accession>
<gene>
    <name evidence="1" type="ORF">HKD20_12820</name>
</gene>
<evidence type="ECO:0000313" key="2">
    <source>
        <dbReference type="Proteomes" id="UP000603665"/>
    </source>
</evidence>
<dbReference type="CDD" id="cd03801">
    <property type="entry name" value="GT4_PimA-like"/>
    <property type="match status" value="1"/>
</dbReference>
<comment type="caution">
    <text evidence="1">The sequence shown here is derived from an EMBL/GenBank/DDBJ whole genome shotgun (WGS) entry which is preliminary data.</text>
</comment>
<dbReference type="Pfam" id="PF13692">
    <property type="entry name" value="Glyco_trans_1_4"/>
    <property type="match status" value="1"/>
</dbReference>
<evidence type="ECO:0000313" key="1">
    <source>
        <dbReference type="EMBL" id="MBF0857371.1"/>
    </source>
</evidence>
<name>A0AB35ATF7_GLUOY</name>
<proteinExistence type="predicted"/>
<dbReference type="EMBL" id="JABCQL010000042">
    <property type="protein sequence ID" value="MBF0857371.1"/>
    <property type="molecule type" value="Genomic_DNA"/>
</dbReference>
<dbReference type="RefSeq" id="WP_051391291.1">
    <property type="nucleotide sequence ID" value="NZ_BJNM01000045.1"/>
</dbReference>
<dbReference type="Gene3D" id="3.40.50.2000">
    <property type="entry name" value="Glycogen Phosphorylase B"/>
    <property type="match status" value="1"/>
</dbReference>
<reference evidence="1" key="1">
    <citation type="submission" date="2020-04" db="EMBL/GenBank/DDBJ databases">
        <authorList>
            <person name="Sombolestani A."/>
        </authorList>
    </citation>
    <scope>NUCLEOTIDE SEQUENCE</scope>
    <source>
        <strain evidence="1">LMG1408</strain>
    </source>
</reference>
<protein>
    <submittedName>
        <fullName evidence="1">Glycosyltransferase</fullName>
    </submittedName>
</protein>
<sequence>MRPPSAWQPEELMAEPYVVPARPTVLPGYLDIATRRRIAGWAQAGESGEPAALQVLDNGRLIARVIANQHRPDLKQAGFGDGRFGFDLLIPAPLSAHERHIIQVRREADGTELIGSPVVLEATGTFDDDLRELLRQVAGGAQTNDERETILAFLAQIADDLLTDHARTQGGQEQHDHYRRLARRHGPEIDVKPRAPRALLIDEHLPVAGQDAGSQALLSHARALQALGYDVSLVAADDLSPPAGVQHALEAEGFTIWRAPHYASGEEILRRQSGAFDLVYLHRIGTASRYLSLARHHQSGATVLYSVADLHHRRIAGQAETEKRPELHALSRRTRLEECTAAWQADAVLTHSPTEAAWLRQAVPQARVACVPWAVRKRDRTPDVTTRRHIAFIGNYRHAPNLDAALWFAREVWPELRAADPERELWLVGPHLPPHPRWPEGVRVLGHVADLETSVFDHVRLTVAPLRYGAGIKGKVLESLMAGIPCVMTPTAAEGLDLPSSLAALIAEDAASQSARISALYADPDACRTLGQAAQAHVARTFSADHTQAALRKAIQIARQPR</sequence>
<reference evidence="1" key="2">
    <citation type="submission" date="2023-10" db="EMBL/GenBank/DDBJ databases">
        <title>Description of novel Gluconobacter species.</title>
        <authorList>
            <person name="Cleenwerck I."/>
            <person name="Cnockaert M."/>
            <person name="Borremans W."/>
            <person name="Wieme A.D."/>
            <person name="De Vuyst L."/>
            <person name="Vandamme P."/>
        </authorList>
    </citation>
    <scope>NUCLEOTIDE SEQUENCE</scope>
    <source>
        <strain evidence="1">LMG1408</strain>
    </source>
</reference>